<evidence type="ECO:0000313" key="6">
    <source>
        <dbReference type="EMBL" id="GGJ66357.1"/>
    </source>
</evidence>
<keyword evidence="7" id="KW-1185">Reference proteome</keyword>
<dbReference type="EMBL" id="BMOE01000002">
    <property type="protein sequence ID" value="GGJ66357.1"/>
    <property type="molecule type" value="Genomic_DNA"/>
</dbReference>
<sequence>MAGSPADPDGIAGVLRACGVVGVLRAPTADSAVQAALASVRGGLSAIELTFTTPGVTDALRELRAALPAHVTLGAGTVMTGVQATSAITAGATFLISPHLGEDVLAVAREAGVPYLPGVLTPSEIVQAVRLGARTVKLFPAGTAGGPAYLRDLLGPLPDLQVMVTGGIPPREVGAYLAAGALAAGLGSNLYPRAAMNGGDWEGVETATRTALQEAGVALTGHRGVAATGARA</sequence>
<dbReference type="PANTHER" id="PTHR30246:SF1">
    <property type="entry name" value="2-DEHYDRO-3-DEOXY-6-PHOSPHOGALACTONATE ALDOLASE-RELATED"/>
    <property type="match status" value="1"/>
</dbReference>
<evidence type="ECO:0000256" key="2">
    <source>
        <dbReference type="ARBA" id="ARBA00006906"/>
    </source>
</evidence>
<comment type="similarity">
    <text evidence="2">Belongs to the KHG/KDPG aldolase family.</text>
</comment>
<name>A0A917ULJ4_9DEIO</name>
<keyword evidence="4" id="KW-0456">Lyase</keyword>
<dbReference type="CDD" id="cd00452">
    <property type="entry name" value="KDPG_aldolase"/>
    <property type="match status" value="1"/>
</dbReference>
<reference evidence="6" key="1">
    <citation type="journal article" date="2014" name="Int. J. Syst. Evol. Microbiol.">
        <title>Complete genome sequence of Corynebacterium casei LMG S-19264T (=DSM 44701T), isolated from a smear-ripened cheese.</title>
        <authorList>
            <consortium name="US DOE Joint Genome Institute (JGI-PGF)"/>
            <person name="Walter F."/>
            <person name="Albersmeier A."/>
            <person name="Kalinowski J."/>
            <person name="Ruckert C."/>
        </authorList>
    </citation>
    <scope>NUCLEOTIDE SEQUENCE</scope>
    <source>
        <strain evidence="6">JCM 14371</strain>
    </source>
</reference>
<evidence type="ECO:0000256" key="3">
    <source>
        <dbReference type="ARBA" id="ARBA00011233"/>
    </source>
</evidence>
<accession>A0A917ULJ4</accession>
<gene>
    <name evidence="6" type="primary">eda</name>
    <name evidence="6" type="ORF">GCM10008939_08030</name>
</gene>
<evidence type="ECO:0000256" key="5">
    <source>
        <dbReference type="ARBA" id="ARBA00023277"/>
    </source>
</evidence>
<evidence type="ECO:0000256" key="4">
    <source>
        <dbReference type="ARBA" id="ARBA00023239"/>
    </source>
</evidence>
<dbReference type="Gene3D" id="3.20.20.70">
    <property type="entry name" value="Aldolase class I"/>
    <property type="match status" value="1"/>
</dbReference>
<comment type="subunit">
    <text evidence="3">Homotrimer.</text>
</comment>
<dbReference type="Proteomes" id="UP000635726">
    <property type="component" value="Unassembled WGS sequence"/>
</dbReference>
<dbReference type="GO" id="GO:0016829">
    <property type="term" value="F:lyase activity"/>
    <property type="evidence" value="ECO:0007669"/>
    <property type="project" value="UniProtKB-KW"/>
</dbReference>
<dbReference type="InterPro" id="IPR000887">
    <property type="entry name" value="Aldlse_KDPG_KHG"/>
</dbReference>
<dbReference type="InterPro" id="IPR013785">
    <property type="entry name" value="Aldolase_TIM"/>
</dbReference>
<reference evidence="6" key="2">
    <citation type="submission" date="2020-09" db="EMBL/GenBank/DDBJ databases">
        <authorList>
            <person name="Sun Q."/>
            <person name="Ohkuma M."/>
        </authorList>
    </citation>
    <scope>NUCLEOTIDE SEQUENCE</scope>
    <source>
        <strain evidence="6">JCM 14371</strain>
    </source>
</reference>
<dbReference type="SUPFAM" id="SSF51569">
    <property type="entry name" value="Aldolase"/>
    <property type="match status" value="1"/>
</dbReference>
<organism evidence="6 7">
    <name type="scientific">Deinococcus aquiradiocola</name>
    <dbReference type="NCBI Taxonomy" id="393059"/>
    <lineage>
        <taxon>Bacteria</taxon>
        <taxon>Thermotogati</taxon>
        <taxon>Deinococcota</taxon>
        <taxon>Deinococci</taxon>
        <taxon>Deinococcales</taxon>
        <taxon>Deinococcaceae</taxon>
        <taxon>Deinococcus</taxon>
    </lineage>
</organism>
<dbReference type="PROSITE" id="PS00160">
    <property type="entry name" value="ALDOLASE_KDPG_KHG_2"/>
    <property type="match status" value="1"/>
</dbReference>
<dbReference type="RefSeq" id="WP_229670753.1">
    <property type="nucleotide sequence ID" value="NZ_BMOE01000002.1"/>
</dbReference>
<evidence type="ECO:0000256" key="1">
    <source>
        <dbReference type="ARBA" id="ARBA00004761"/>
    </source>
</evidence>
<dbReference type="Pfam" id="PF01081">
    <property type="entry name" value="Aldolase"/>
    <property type="match status" value="1"/>
</dbReference>
<evidence type="ECO:0000313" key="7">
    <source>
        <dbReference type="Proteomes" id="UP000635726"/>
    </source>
</evidence>
<protein>
    <submittedName>
        <fullName evidence="6">2-dehydro-3-deoxy-phosphogluconate aldolase</fullName>
    </submittedName>
</protein>
<dbReference type="InterPro" id="IPR031338">
    <property type="entry name" value="KDPG/KHG_AS_2"/>
</dbReference>
<comment type="caution">
    <text evidence="6">The sequence shown here is derived from an EMBL/GenBank/DDBJ whole genome shotgun (WGS) entry which is preliminary data.</text>
</comment>
<proteinExistence type="inferred from homology"/>
<keyword evidence="5" id="KW-0119">Carbohydrate metabolism</keyword>
<comment type="pathway">
    <text evidence="1">Carbohydrate acid metabolism.</text>
</comment>
<dbReference type="NCBIfam" id="TIGR01182">
    <property type="entry name" value="eda"/>
    <property type="match status" value="1"/>
</dbReference>
<dbReference type="AlphaFoldDB" id="A0A917ULJ4"/>
<dbReference type="PANTHER" id="PTHR30246">
    <property type="entry name" value="2-KETO-3-DEOXY-6-PHOSPHOGLUCONATE ALDOLASE"/>
    <property type="match status" value="1"/>
</dbReference>